<accession>A0A1W9ZPY2</accession>
<name>A0A1W9ZPY2_MYCAI</name>
<proteinExistence type="predicted"/>
<reference evidence="1 2" key="1">
    <citation type="submission" date="2016-12" db="EMBL/GenBank/DDBJ databases">
        <title>The new phylogeny of genus Mycobacterium.</title>
        <authorList>
            <person name="Tortoli E."/>
            <person name="Trovato A."/>
            <person name="Cirillo D.M."/>
        </authorList>
    </citation>
    <scope>NUCLEOTIDE SEQUENCE [LARGE SCALE GENOMIC DNA]</scope>
    <source>
        <strain evidence="1 2">DSM 45069</strain>
    </source>
</reference>
<protein>
    <submittedName>
        <fullName evidence="1">Uncharacterized protein</fullName>
    </submittedName>
</protein>
<evidence type="ECO:0000313" key="1">
    <source>
        <dbReference type="EMBL" id="ORA19668.1"/>
    </source>
</evidence>
<keyword evidence="2" id="KW-1185">Reference proteome</keyword>
<dbReference type="AlphaFoldDB" id="A0A1W9ZPY2"/>
<dbReference type="Proteomes" id="UP000192707">
    <property type="component" value="Unassembled WGS sequence"/>
</dbReference>
<dbReference type="InterPro" id="IPR029787">
    <property type="entry name" value="Nucleotide_cyclase"/>
</dbReference>
<comment type="caution">
    <text evidence="1">The sequence shown here is derived from an EMBL/GenBank/DDBJ whole genome shotgun (WGS) entry which is preliminary data.</text>
</comment>
<gene>
    <name evidence="1" type="ORF">BST14_04505</name>
</gene>
<dbReference type="EMBL" id="MVHG01000006">
    <property type="protein sequence ID" value="ORA19668.1"/>
    <property type="molecule type" value="Genomic_DNA"/>
</dbReference>
<dbReference type="Gene3D" id="3.30.70.1230">
    <property type="entry name" value="Nucleotide cyclase"/>
    <property type="match status" value="1"/>
</dbReference>
<dbReference type="SUPFAM" id="SSF55073">
    <property type="entry name" value="Nucleotide cyclase"/>
    <property type="match status" value="1"/>
</dbReference>
<sequence length="131" mass="14506">MSVSAVPAPSGAVTFLFTGIEGSTRRWESDADGMRVSLADHDEVLRSAIQARGGFLFKHTGRNHRRVRVQSDHQDWVTEISRVIIHLRDALGEQTYESFAGEGKAMTTAETARCAYDQIDQARSELNAPTE</sequence>
<evidence type="ECO:0000313" key="2">
    <source>
        <dbReference type="Proteomes" id="UP000192707"/>
    </source>
</evidence>
<organism evidence="1 2">
    <name type="scientific">Mycobacterium arosiense ATCC BAA-1401 = DSM 45069</name>
    <dbReference type="NCBI Taxonomy" id="1265311"/>
    <lineage>
        <taxon>Bacteria</taxon>
        <taxon>Bacillati</taxon>
        <taxon>Actinomycetota</taxon>
        <taxon>Actinomycetes</taxon>
        <taxon>Mycobacteriales</taxon>
        <taxon>Mycobacteriaceae</taxon>
        <taxon>Mycobacterium</taxon>
        <taxon>Mycobacterium avium complex (MAC)</taxon>
    </lineage>
</organism>